<dbReference type="AlphaFoldDB" id="A0A3M7S830"/>
<proteinExistence type="predicted"/>
<gene>
    <name evidence="2" type="ORF">BpHYR1_013789</name>
</gene>
<protein>
    <submittedName>
        <fullName evidence="2">Uncharacterized protein</fullName>
    </submittedName>
</protein>
<keyword evidence="1" id="KW-0812">Transmembrane</keyword>
<keyword evidence="1" id="KW-1133">Transmembrane helix</keyword>
<evidence type="ECO:0000313" key="2">
    <source>
        <dbReference type="EMBL" id="RNA31730.1"/>
    </source>
</evidence>
<evidence type="ECO:0000256" key="1">
    <source>
        <dbReference type="SAM" id="Phobius"/>
    </source>
</evidence>
<organism evidence="2 3">
    <name type="scientific">Brachionus plicatilis</name>
    <name type="common">Marine rotifer</name>
    <name type="synonym">Brachionus muelleri</name>
    <dbReference type="NCBI Taxonomy" id="10195"/>
    <lineage>
        <taxon>Eukaryota</taxon>
        <taxon>Metazoa</taxon>
        <taxon>Spiralia</taxon>
        <taxon>Gnathifera</taxon>
        <taxon>Rotifera</taxon>
        <taxon>Eurotatoria</taxon>
        <taxon>Monogononta</taxon>
        <taxon>Pseudotrocha</taxon>
        <taxon>Ploima</taxon>
        <taxon>Brachionidae</taxon>
        <taxon>Brachionus</taxon>
    </lineage>
</organism>
<reference evidence="2 3" key="1">
    <citation type="journal article" date="2018" name="Sci. Rep.">
        <title>Genomic signatures of local adaptation to the degree of environmental predictability in rotifers.</title>
        <authorList>
            <person name="Franch-Gras L."/>
            <person name="Hahn C."/>
            <person name="Garcia-Roger E.M."/>
            <person name="Carmona M.J."/>
            <person name="Serra M."/>
            <person name="Gomez A."/>
        </authorList>
    </citation>
    <scope>NUCLEOTIDE SEQUENCE [LARGE SCALE GENOMIC DNA]</scope>
    <source>
        <strain evidence="2">HYR1</strain>
    </source>
</reference>
<name>A0A3M7S830_BRAPC</name>
<comment type="caution">
    <text evidence="2">The sequence shown here is derived from an EMBL/GenBank/DDBJ whole genome shotgun (WGS) entry which is preliminary data.</text>
</comment>
<accession>A0A3M7S830</accession>
<feature type="transmembrane region" description="Helical" evidence="1">
    <location>
        <begin position="134"/>
        <end position="153"/>
    </location>
</feature>
<dbReference type="Proteomes" id="UP000276133">
    <property type="component" value="Unassembled WGS sequence"/>
</dbReference>
<keyword evidence="1" id="KW-0472">Membrane</keyword>
<sequence>MPLRTSVKNLKWSKREAVLKALEALRNTEEEVDDTNQLVIDSIESTINRSSVDIEQNCAANPLKSGQAKNWSWLDKVKEWRRSLRKKINFNEKPGPTSYATRNIDSTKLSVLMMNSDMSMLNLINRGAFKFFKINFCTLVVLMSPISLIIGMYPRIHKICILGYKKNILNLRNCVGQKWRMVGLLVITRNPLFKSALINHNKL</sequence>
<evidence type="ECO:0000313" key="3">
    <source>
        <dbReference type="Proteomes" id="UP000276133"/>
    </source>
</evidence>
<keyword evidence="3" id="KW-1185">Reference proteome</keyword>
<dbReference type="EMBL" id="REGN01001904">
    <property type="protein sequence ID" value="RNA31730.1"/>
    <property type="molecule type" value="Genomic_DNA"/>
</dbReference>